<dbReference type="Gene3D" id="3.90.79.10">
    <property type="entry name" value="Nucleoside Triphosphate Pyrophosphohydrolase"/>
    <property type="match status" value="1"/>
</dbReference>
<dbReference type="AlphaFoldDB" id="A0A562XE38"/>
<dbReference type="InterPro" id="IPR000086">
    <property type="entry name" value="NUDIX_hydrolase_dom"/>
</dbReference>
<dbReference type="PANTHER" id="PTHR11839">
    <property type="entry name" value="UDP/ADP-SUGAR PYROPHOSPHATASE"/>
    <property type="match status" value="1"/>
</dbReference>
<evidence type="ECO:0000256" key="4">
    <source>
        <dbReference type="PIRSR" id="PIRSR604385-3"/>
    </source>
</evidence>
<dbReference type="Proteomes" id="UP000321812">
    <property type="component" value="Unassembled WGS sequence"/>
</dbReference>
<dbReference type="SUPFAM" id="SSF55811">
    <property type="entry name" value="Nudix"/>
    <property type="match status" value="1"/>
</dbReference>
<accession>A0A562XE38</accession>
<feature type="short sequence motif" description="Nudix box" evidence="4">
    <location>
        <begin position="89"/>
        <end position="111"/>
    </location>
</feature>
<keyword evidence="2 6" id="KW-0378">Hydrolase</keyword>
<evidence type="ECO:0000256" key="1">
    <source>
        <dbReference type="ARBA" id="ARBA00001946"/>
    </source>
</evidence>
<evidence type="ECO:0000259" key="5">
    <source>
        <dbReference type="PROSITE" id="PS51462"/>
    </source>
</evidence>
<dbReference type="GO" id="GO:0019693">
    <property type="term" value="P:ribose phosphate metabolic process"/>
    <property type="evidence" value="ECO:0007669"/>
    <property type="project" value="TreeGrafter"/>
</dbReference>
<dbReference type="EMBL" id="VOAP01000016">
    <property type="protein sequence ID" value="TWO19863.1"/>
    <property type="molecule type" value="Genomic_DNA"/>
</dbReference>
<keyword evidence="3" id="KW-0460">Magnesium</keyword>
<comment type="caution">
    <text evidence="6">The sequence shown here is derived from an EMBL/GenBank/DDBJ whole genome shotgun (WGS) entry which is preliminary data.</text>
</comment>
<dbReference type="Pfam" id="PF00293">
    <property type="entry name" value="NUDIX"/>
    <property type="match status" value="1"/>
</dbReference>
<evidence type="ECO:0000313" key="7">
    <source>
        <dbReference type="Proteomes" id="UP000321812"/>
    </source>
</evidence>
<reference evidence="6 7" key="1">
    <citation type="submission" date="2019-07" db="EMBL/GenBank/DDBJ databases">
        <title>Rapid identification of Enteric Bacteria from Whole Genome Sequences (WGS) using Average Nucleotide Identity (ANI).</title>
        <authorList>
            <person name="Lane C."/>
        </authorList>
    </citation>
    <scope>NUCLEOTIDE SEQUENCE [LARGE SCALE GENOMIC DNA]</scope>
    <source>
        <strain evidence="6 7">D2411</strain>
    </source>
</reference>
<name>A0A562XE38_CAMHY</name>
<keyword evidence="3" id="KW-0479">Metal-binding</keyword>
<feature type="binding site" evidence="3">
    <location>
        <position position="155"/>
    </location>
    <ligand>
        <name>Mg(2+)</name>
        <dbReference type="ChEBI" id="CHEBI:18420"/>
        <label>1</label>
    </ligand>
</feature>
<dbReference type="InterPro" id="IPR015797">
    <property type="entry name" value="NUDIX_hydrolase-like_dom_sf"/>
</dbReference>
<dbReference type="CDD" id="cd18887">
    <property type="entry name" value="NUDIX_UGPPase_Nudt14"/>
    <property type="match status" value="1"/>
</dbReference>
<dbReference type="PANTHER" id="PTHR11839:SF15">
    <property type="entry name" value="URIDINE DIPHOSPHATE GLUCOSE PYROPHOSPHATASE NUDT14"/>
    <property type="match status" value="1"/>
</dbReference>
<dbReference type="GO" id="GO:0006753">
    <property type="term" value="P:nucleoside phosphate metabolic process"/>
    <property type="evidence" value="ECO:0007669"/>
    <property type="project" value="TreeGrafter"/>
</dbReference>
<feature type="domain" description="Nudix hydrolase" evidence="5">
    <location>
        <begin position="39"/>
        <end position="184"/>
    </location>
</feature>
<protein>
    <submittedName>
        <fullName evidence="6">NUDIX hydrolase</fullName>
    </submittedName>
</protein>
<feature type="binding site" evidence="3">
    <location>
        <position position="108"/>
    </location>
    <ligand>
        <name>Mg(2+)</name>
        <dbReference type="ChEBI" id="CHEBI:18420"/>
        <label>1</label>
    </ligand>
</feature>
<gene>
    <name evidence="6" type="ORF">YZ82_07190</name>
</gene>
<sequence length="200" mass="23142">MDTIIKNLEIVPLEKSKFVKPFSILYTQDGKNKRWDCVEAHDSVSCIMYHKEFDAFLLVKQFRPSLWYYQTRNSINSDEPGVTYELCAGIMDKGLSPEQTILEEILEETGYEVGKVKKITSSYTALGFGANRQTLFCTFIDESMKKTAGGGVDDERIEIEFIKREEITKFIYDESKVKAPNLQFAVLWFLGHFEELKKIF</sequence>
<dbReference type="GO" id="GO:0008768">
    <property type="term" value="F:UDP-sugar diphosphatase activity"/>
    <property type="evidence" value="ECO:0007669"/>
    <property type="project" value="TreeGrafter"/>
</dbReference>
<dbReference type="InterPro" id="IPR004385">
    <property type="entry name" value="NDP_pyrophosphatase"/>
</dbReference>
<feature type="binding site" evidence="3">
    <location>
        <position position="88"/>
    </location>
    <ligand>
        <name>Mg(2+)</name>
        <dbReference type="ChEBI" id="CHEBI:18420"/>
        <label>1</label>
    </ligand>
</feature>
<dbReference type="GO" id="GO:0046872">
    <property type="term" value="F:metal ion binding"/>
    <property type="evidence" value="ECO:0007669"/>
    <property type="project" value="UniProtKB-KW"/>
</dbReference>
<proteinExistence type="predicted"/>
<dbReference type="PROSITE" id="PS51462">
    <property type="entry name" value="NUDIX"/>
    <property type="match status" value="1"/>
</dbReference>
<comment type="cofactor">
    <cofactor evidence="1 3">
        <name>Mg(2+)</name>
        <dbReference type="ChEBI" id="CHEBI:18420"/>
    </cofactor>
</comment>
<evidence type="ECO:0000256" key="2">
    <source>
        <dbReference type="ARBA" id="ARBA00022801"/>
    </source>
</evidence>
<evidence type="ECO:0000256" key="3">
    <source>
        <dbReference type="PIRSR" id="PIRSR604385-2"/>
    </source>
</evidence>
<dbReference type="NCBIfam" id="TIGR00052">
    <property type="entry name" value="nudix-type nucleoside diphosphatase, YffH/AdpP family"/>
    <property type="match status" value="1"/>
</dbReference>
<feature type="binding site" evidence="3">
    <location>
        <position position="104"/>
    </location>
    <ligand>
        <name>Mg(2+)</name>
        <dbReference type="ChEBI" id="CHEBI:18420"/>
        <label>2</label>
    </ligand>
</feature>
<evidence type="ECO:0000313" key="6">
    <source>
        <dbReference type="EMBL" id="TWO19863.1"/>
    </source>
</evidence>
<dbReference type="RefSeq" id="WP_147497466.1">
    <property type="nucleotide sequence ID" value="NZ_VOAP01000016.1"/>
</dbReference>
<organism evidence="6 7">
    <name type="scientific">Campylobacter hyointestinalis</name>
    <dbReference type="NCBI Taxonomy" id="198"/>
    <lineage>
        <taxon>Bacteria</taxon>
        <taxon>Pseudomonadati</taxon>
        <taxon>Campylobacterota</taxon>
        <taxon>Epsilonproteobacteria</taxon>
        <taxon>Campylobacterales</taxon>
        <taxon>Campylobacteraceae</taxon>
        <taxon>Campylobacter</taxon>
    </lineage>
</organism>